<dbReference type="OMA" id="RECAATH"/>
<feature type="compositionally biased region" description="Low complexity" evidence="1">
    <location>
        <begin position="1024"/>
        <end position="1038"/>
    </location>
</feature>
<evidence type="ECO:0000313" key="4">
    <source>
        <dbReference type="Proteomes" id="UP000007494"/>
    </source>
</evidence>
<reference evidence="4" key="3">
    <citation type="journal article" date="2012" name="PLoS Pathog.">
        <title>Comparative genomics of the apicomplexan parasites Toxoplasma gondii and Neospora caninum: Coccidia differing in host range and transmission strategy.</title>
        <authorList>
            <person name="Reid A.J."/>
            <person name="Vermont S.J."/>
            <person name="Cotton J.A."/>
            <person name="Harris D."/>
            <person name="Hill-Cawthorne G.A."/>
            <person name="Konen-Waisman S."/>
            <person name="Latham S.M."/>
            <person name="Mourier T."/>
            <person name="Norton R."/>
            <person name="Quail M.A."/>
            <person name="Sanders M."/>
            <person name="Shanmugam D."/>
            <person name="Sohal A."/>
            <person name="Wasmuth J.D."/>
            <person name="Brunk B."/>
            <person name="Grigg M.E."/>
            <person name="Howard J.C."/>
            <person name="Parkinson J."/>
            <person name="Roos D.S."/>
            <person name="Trees A.J."/>
            <person name="Berriman M."/>
            <person name="Pain A."/>
            <person name="Wastling J.M."/>
        </authorList>
    </citation>
    <scope>NUCLEOTIDE SEQUENCE [LARGE SCALE GENOMIC DNA]</scope>
    <source>
        <strain evidence="4">Liverpool</strain>
    </source>
</reference>
<keyword evidence="4" id="KW-1185">Reference proteome</keyword>
<evidence type="ECO:0000313" key="3">
    <source>
        <dbReference type="EMBL" id="CEL65492.1"/>
    </source>
</evidence>
<evidence type="ECO:0000313" key="2">
    <source>
        <dbReference type="EMBL" id="CBZ51542.1"/>
    </source>
</evidence>
<feature type="region of interest" description="Disordered" evidence="1">
    <location>
        <begin position="959"/>
        <end position="1064"/>
    </location>
</feature>
<reference evidence="2" key="1">
    <citation type="submission" date="2011-02" db="EMBL/GenBank/DDBJ databases">
        <authorList>
            <person name="Aslett M."/>
        </authorList>
    </citation>
    <scope>NUCLEOTIDE SEQUENCE</scope>
    <source>
        <strain evidence="2">Liverpool</strain>
    </source>
</reference>
<feature type="compositionally biased region" description="Basic and acidic residues" evidence="1">
    <location>
        <begin position="1257"/>
        <end position="1268"/>
    </location>
</feature>
<accession>F0VD27</accession>
<protein>
    <submittedName>
        <fullName evidence="2">Uncharacterized protein</fullName>
    </submittedName>
</protein>
<feature type="compositionally biased region" description="Polar residues" evidence="1">
    <location>
        <begin position="143"/>
        <end position="154"/>
    </location>
</feature>
<feature type="region of interest" description="Disordered" evidence="1">
    <location>
        <begin position="40"/>
        <end position="74"/>
    </location>
</feature>
<feature type="compositionally biased region" description="Polar residues" evidence="1">
    <location>
        <begin position="979"/>
        <end position="989"/>
    </location>
</feature>
<dbReference type="VEuPathDB" id="ToxoDB:NCLIV_013350"/>
<feature type="compositionally biased region" description="Low complexity" evidence="1">
    <location>
        <begin position="1270"/>
        <end position="1280"/>
    </location>
</feature>
<sequence length="1499" mass="161553">MPRPTPCRADFLPQELSEGGLSPRECAATHPAEVDVHPASCAMEAAPRRTSSHEEGPLRVGPRPRAGSGSSGCSFASSFSLRIPRGAAGGLEDREEPAGSAMQRGQLEHGTVVHQEQTVFPEVRREREEVAFRSEQTYEDSDTISPSVSPHTDQQMYRETDAGERRGPVDETPFCHECSCEPNEAEEPLHADRCDLCEGTQDELEASLCPPRGVCLSPDDAYVSPDLSSVRVSHDPDRVVSAPVPQEEFRSPRPDLTYGAAPLYASPSTYQSDAVLDALRPVGASLDAPSENGARFLERDASVPGEFVPEADLFPSPADLPVSPHMHDPDGRGFPPQPRWGPLCPGSAVSSTRVSGVSSSSLAARAAARRREQQLQLWQRLQEVRREKKEVFHLLRQLDGKAGGAGLAGLRRGDRRGRSSPQAPAGASGSLGGFRGQSRSVPATEDRWREKREEQSVWKDACLPVQEPHPFVRRASASFLESRGSWGATLSGTPPAERRCARYDSVRGARVETRREGASAVSTPSAAAVRDLKELLFPRKTKKKPWDDSMSDLSRYRATPSELLSRRLRSTSPHAAVAAAEYRMKLYLMERDARPFIEDFKQDCPGALKEEEARRIRQEKLERFRQQRASVAASICSSLCPRTGKDRSGRYRGTPGGRTVRRATSCAAVGNLHGADQGPKTRPHTACSLLCRGEGHWGEKPRDHCPRGAGGCPGCQESQEDELRDAVPGVLSVFPPVSPRSLLYRAPRNSPKRDAPQSRVGRQGPEGSAASPKRRQGTRASEETPAALRGDLTQGNVANIDVEVRRTPQGPVCTAVWTNPPPRSSARPFSEECGKSARHSGFPVSPHRPPGTPGVCVGEGRECEAGPKGEAGRASGGLGVRAEAQSSPRDRGGQGEFQDFYSCSRAVPESNRPSVRTQTRRLGPPPSGTPSPVDVQAELKLLDDIAAQLDCLDATFPWSLPVDTSSFPSPQYTPVPRTRSPSLRQSPNAFPSGAFRFADGREAGEAPRSGDCTVLARSPPSDGEAVASSLASSVEEAGCPPPQPALPPDASPARTSRAVENEETGLSSLLQFPHFRGEGGRGTAVLSWAARENGETGTRVPAKGRQRQLELIQGQLQEMQWELDNHRRLCQPPVFSSSACPSSCQSASDLPQPASSERGSVVPGGLGDGTAPTVPGFSASRPGSGDRPDRVGHTLSSSSSLSSLIREQSEALLGDCADVVEKLRQQQARMQQALRVQSSAAWRQPATRGSHALYERSTEFSRPDKENVHPQGPESPVPGEVPGGRVGRDRTAGAEKDRDEAGRRRTGPPRSLFRREDRERLPGLSYTRPRFAATAVSGEPKRKSGKETLSQGPTEKRGNVGVHCLQRGSPSPKSASGRTAQTAGKRGDGNKTRGRVSQEVAAATVPLLDTEPGPTTFTKKVGGVQVCVTGCEARETGEKGRVVAIDVQVRRPGKNADCVFEDAQEENINPHRSLPLVVLTAQGEDRKREGMRRPSARLS</sequence>
<dbReference type="EMBL" id="FR823386">
    <property type="protein sequence ID" value="CBZ51542.1"/>
    <property type="molecule type" value="Genomic_DNA"/>
</dbReference>
<dbReference type="GeneID" id="13443851"/>
<feature type="compositionally biased region" description="Polar residues" evidence="1">
    <location>
        <begin position="1368"/>
        <end position="1382"/>
    </location>
</feature>
<reference evidence="2" key="2">
    <citation type="submission" date="2011-03" db="EMBL/GenBank/DDBJ databases">
        <title>Comparative genomics and transcriptomics of Neospora caninum and Toxoplasma gondii.</title>
        <authorList>
            <person name="Reid A.J."/>
            <person name="Sohal A."/>
            <person name="Harris D."/>
            <person name="Quail M."/>
            <person name="Sanders M."/>
            <person name="Berriman M."/>
            <person name="Wastling J.M."/>
            <person name="Pain A."/>
        </authorList>
    </citation>
    <scope>NUCLEOTIDE SEQUENCE</scope>
    <source>
        <strain evidence="2">Liverpool</strain>
    </source>
</reference>
<feature type="compositionally biased region" description="Basic and acidic residues" evidence="1">
    <location>
        <begin position="1286"/>
        <end position="1303"/>
    </location>
</feature>
<dbReference type="OrthoDB" id="349539at2759"/>
<feature type="region of interest" description="Disordered" evidence="1">
    <location>
        <begin position="731"/>
        <end position="933"/>
    </location>
</feature>
<dbReference type="Proteomes" id="UP000007494">
    <property type="component" value="Chromosome V"/>
</dbReference>
<feature type="region of interest" description="Disordered" evidence="1">
    <location>
        <begin position="403"/>
        <end position="452"/>
    </location>
</feature>
<feature type="region of interest" description="Disordered" evidence="1">
    <location>
        <begin position="1"/>
        <end position="26"/>
    </location>
</feature>
<feature type="region of interest" description="Disordered" evidence="1">
    <location>
        <begin position="1140"/>
        <end position="1202"/>
    </location>
</feature>
<organism evidence="2 4">
    <name type="scientific">Neospora caninum (strain Liverpool)</name>
    <dbReference type="NCBI Taxonomy" id="572307"/>
    <lineage>
        <taxon>Eukaryota</taxon>
        <taxon>Sar</taxon>
        <taxon>Alveolata</taxon>
        <taxon>Apicomplexa</taxon>
        <taxon>Conoidasida</taxon>
        <taxon>Coccidia</taxon>
        <taxon>Eucoccidiorida</taxon>
        <taxon>Eimeriorina</taxon>
        <taxon>Sarcocystidae</taxon>
        <taxon>Neospora</taxon>
    </lineage>
</organism>
<dbReference type="RefSeq" id="XP_003881575.1">
    <property type="nucleotide sequence ID" value="XM_003881526.1"/>
</dbReference>
<evidence type="ECO:0000256" key="1">
    <source>
        <dbReference type="SAM" id="MobiDB-lite"/>
    </source>
</evidence>
<feature type="compositionally biased region" description="Basic and acidic residues" evidence="1">
    <location>
        <begin position="859"/>
        <end position="871"/>
    </location>
</feature>
<feature type="region of interest" description="Disordered" evidence="1">
    <location>
        <begin position="1257"/>
        <end position="1396"/>
    </location>
</feature>
<feature type="compositionally biased region" description="Pro residues" evidence="1">
    <location>
        <begin position="1039"/>
        <end position="1050"/>
    </location>
</feature>
<feature type="compositionally biased region" description="Low complexity" evidence="1">
    <location>
        <begin position="419"/>
        <end position="428"/>
    </location>
</feature>
<feature type="compositionally biased region" description="Polar residues" evidence="1">
    <location>
        <begin position="962"/>
        <end position="972"/>
    </location>
</feature>
<dbReference type="EMBL" id="LN714479">
    <property type="protein sequence ID" value="CEL65492.1"/>
    <property type="molecule type" value="Genomic_DNA"/>
</dbReference>
<name>F0VD27_NEOCL</name>
<dbReference type="eggNOG" id="ENOG502QWGN">
    <property type="taxonomic scope" value="Eukaryota"/>
</dbReference>
<gene>
    <name evidence="3" type="ORF">BN1204_013350</name>
    <name evidence="2" type="ORF">NCLIV_013350</name>
</gene>
<reference evidence="3" key="4">
    <citation type="journal article" date="2015" name="PLoS ONE">
        <title>Comprehensive Evaluation of Toxoplasma gondii VEG and Neospora caninum LIV Genomes with Tachyzoite Stage Transcriptome and Proteome Defines Novel Transcript Features.</title>
        <authorList>
            <person name="Ramaprasad A."/>
            <person name="Mourier T."/>
            <person name="Naeem R."/>
            <person name="Malas T.B."/>
            <person name="Moussa E."/>
            <person name="Panigrahi A."/>
            <person name="Vermont S.J."/>
            <person name="Otto T.D."/>
            <person name="Wastling J."/>
            <person name="Pain A."/>
        </authorList>
    </citation>
    <scope>NUCLEOTIDE SEQUENCE</scope>
    <source>
        <strain evidence="3">Liverpool</strain>
    </source>
</reference>
<proteinExistence type="predicted"/>
<dbReference type="InParanoid" id="F0VD27"/>
<feature type="region of interest" description="Disordered" evidence="1">
    <location>
        <begin position="133"/>
        <end position="154"/>
    </location>
</feature>